<proteinExistence type="predicted"/>
<sequence>MYFNEGDTKPALRLSIDSIGHLLKLLPREKDHDWSHEVEVVLIVYWLACEASYRQSVEVFDITLSTVCRVVHKILNKMMSIIHQVIHFPTGEEIKGIGAGFARLAGHNAFKHAAGAIDDCHVRRFCHVRIIPPGEPQKGSYVNRKLSPSIILQVSGAFLDVYIGNPSSVHNASVLRSLMYRESYPSAGLGPLVVGACCILHNICLSADDLVEDDTEADGGGEERAEPEPLETTASRLRAQLVPQISAPAQLHERA</sequence>
<reference evidence="2" key="1">
    <citation type="submission" date="2024-04" db="EMBL/GenBank/DDBJ databases">
        <title>Salinicola lusitanus LLJ914,a marine bacterium isolated from the Okinawa Trough.</title>
        <authorList>
            <person name="Li J."/>
        </authorList>
    </citation>
    <scope>NUCLEOTIDE SEQUENCE [LARGE SCALE GENOMIC DNA]</scope>
</reference>
<evidence type="ECO:0000313" key="1">
    <source>
        <dbReference type="EMBL" id="KAK7915498.1"/>
    </source>
</evidence>
<evidence type="ECO:0000313" key="2">
    <source>
        <dbReference type="Proteomes" id="UP001460270"/>
    </source>
</evidence>
<dbReference type="Proteomes" id="UP001460270">
    <property type="component" value="Unassembled WGS sequence"/>
</dbReference>
<name>A0AAW0P848_9GOBI</name>
<accession>A0AAW0P848</accession>
<dbReference type="AlphaFoldDB" id="A0AAW0P848"/>
<dbReference type="EMBL" id="JBBPFD010000008">
    <property type="protein sequence ID" value="KAK7915498.1"/>
    <property type="molecule type" value="Genomic_DNA"/>
</dbReference>
<evidence type="ECO:0008006" key="3">
    <source>
        <dbReference type="Google" id="ProtNLM"/>
    </source>
</evidence>
<keyword evidence="2" id="KW-1185">Reference proteome</keyword>
<organism evidence="1 2">
    <name type="scientific">Mugilogobius chulae</name>
    <name type="common">yellowstripe goby</name>
    <dbReference type="NCBI Taxonomy" id="88201"/>
    <lineage>
        <taxon>Eukaryota</taxon>
        <taxon>Metazoa</taxon>
        <taxon>Chordata</taxon>
        <taxon>Craniata</taxon>
        <taxon>Vertebrata</taxon>
        <taxon>Euteleostomi</taxon>
        <taxon>Actinopterygii</taxon>
        <taxon>Neopterygii</taxon>
        <taxon>Teleostei</taxon>
        <taxon>Neoteleostei</taxon>
        <taxon>Acanthomorphata</taxon>
        <taxon>Gobiaria</taxon>
        <taxon>Gobiiformes</taxon>
        <taxon>Gobioidei</taxon>
        <taxon>Gobiidae</taxon>
        <taxon>Gobionellinae</taxon>
        <taxon>Mugilogobius</taxon>
    </lineage>
</organism>
<comment type="caution">
    <text evidence="1">The sequence shown here is derived from an EMBL/GenBank/DDBJ whole genome shotgun (WGS) entry which is preliminary data.</text>
</comment>
<protein>
    <recommendedName>
        <fullName evidence="3">DDE Tnp4 domain-containing protein</fullName>
    </recommendedName>
</protein>
<gene>
    <name evidence="1" type="ORF">WMY93_011259</name>
</gene>